<dbReference type="OMA" id="PCLLERE"/>
<dbReference type="EMBL" id="CM035412">
    <property type="protein sequence ID" value="KAH7432023.1"/>
    <property type="molecule type" value="Genomic_DNA"/>
</dbReference>
<sequence length="171" mass="18847">MLSVSFVSSRLIFLFVTLLSAGRGMKGGKGKSSLSKQAEETNLKKKKQIVSKESKAKKPIASRGKKEKKDPNKPKRPPTPFFVFLEEFRKTFVAENPHVKAVAAVGKAGGDKWKTLSDAEKAPYVAKANAKKVEYEKSMKAYSAKQDKASDDAEEGSDANEESEEEEEDDD</sequence>
<evidence type="ECO:0000256" key="2">
    <source>
        <dbReference type="ARBA" id="ARBA00023125"/>
    </source>
</evidence>
<dbReference type="Pfam" id="PF00505">
    <property type="entry name" value="HMG_box"/>
    <property type="match status" value="1"/>
</dbReference>
<protein>
    <recommendedName>
        <fullName evidence="7">HMG box domain-containing protein</fullName>
    </recommendedName>
</protein>
<dbReference type="CDD" id="cd22005">
    <property type="entry name" value="HMG-box_AtHMGB1-like"/>
    <property type="match status" value="1"/>
</dbReference>
<feature type="compositionally biased region" description="Acidic residues" evidence="5">
    <location>
        <begin position="152"/>
        <end position="171"/>
    </location>
</feature>
<dbReference type="InterPro" id="IPR036910">
    <property type="entry name" value="HMG_box_dom_sf"/>
</dbReference>
<dbReference type="Proteomes" id="UP000825935">
    <property type="component" value="Chromosome 7"/>
</dbReference>
<proteinExistence type="predicted"/>
<comment type="caution">
    <text evidence="8">The sequence shown here is derived from an EMBL/GenBank/DDBJ whole genome shotgun (WGS) entry which is preliminary data.</text>
</comment>
<evidence type="ECO:0000256" key="6">
    <source>
        <dbReference type="SAM" id="SignalP"/>
    </source>
</evidence>
<dbReference type="InterPro" id="IPR009071">
    <property type="entry name" value="HMG_box_dom"/>
</dbReference>
<name>A0A8T2UE09_CERRI</name>
<organism evidence="8 9">
    <name type="scientific">Ceratopteris richardii</name>
    <name type="common">Triangle waterfern</name>
    <dbReference type="NCBI Taxonomy" id="49495"/>
    <lineage>
        <taxon>Eukaryota</taxon>
        <taxon>Viridiplantae</taxon>
        <taxon>Streptophyta</taxon>
        <taxon>Embryophyta</taxon>
        <taxon>Tracheophyta</taxon>
        <taxon>Polypodiopsida</taxon>
        <taxon>Polypodiidae</taxon>
        <taxon>Polypodiales</taxon>
        <taxon>Pteridineae</taxon>
        <taxon>Pteridaceae</taxon>
        <taxon>Parkerioideae</taxon>
        <taxon>Ceratopteris</taxon>
    </lineage>
</organism>
<accession>A0A8T2UE09</accession>
<dbReference type="PROSITE" id="PS50118">
    <property type="entry name" value="HMG_BOX_2"/>
    <property type="match status" value="1"/>
</dbReference>
<dbReference type="GO" id="GO:0003677">
    <property type="term" value="F:DNA binding"/>
    <property type="evidence" value="ECO:0007669"/>
    <property type="project" value="UniProtKB-UniRule"/>
</dbReference>
<dbReference type="PANTHER" id="PTHR46261:SF18">
    <property type="entry name" value="DNA-BINDING PROTEIN MNB1B"/>
    <property type="match status" value="1"/>
</dbReference>
<evidence type="ECO:0000259" key="7">
    <source>
        <dbReference type="PROSITE" id="PS50118"/>
    </source>
</evidence>
<keyword evidence="3 4" id="KW-0539">Nucleus</keyword>
<keyword evidence="9" id="KW-1185">Reference proteome</keyword>
<gene>
    <name evidence="8" type="ORF">KP509_07G004800</name>
</gene>
<feature type="compositionally biased region" description="Basic and acidic residues" evidence="5">
    <location>
        <begin position="140"/>
        <end position="151"/>
    </location>
</feature>
<dbReference type="SMART" id="SM00398">
    <property type="entry name" value="HMG"/>
    <property type="match status" value="1"/>
</dbReference>
<reference evidence="8" key="1">
    <citation type="submission" date="2021-08" db="EMBL/GenBank/DDBJ databases">
        <title>WGS assembly of Ceratopteris richardii.</title>
        <authorList>
            <person name="Marchant D.B."/>
            <person name="Chen G."/>
            <person name="Jenkins J."/>
            <person name="Shu S."/>
            <person name="Leebens-Mack J."/>
            <person name="Grimwood J."/>
            <person name="Schmutz J."/>
            <person name="Soltis P."/>
            <person name="Soltis D."/>
            <person name="Chen Z.-H."/>
        </authorList>
    </citation>
    <scope>NUCLEOTIDE SEQUENCE</scope>
    <source>
        <strain evidence="8">Whitten #5841</strain>
        <tissue evidence="8">Leaf</tissue>
    </source>
</reference>
<feature type="signal peptide" evidence="6">
    <location>
        <begin position="1"/>
        <end position="24"/>
    </location>
</feature>
<feature type="region of interest" description="Disordered" evidence="5">
    <location>
        <begin position="140"/>
        <end position="171"/>
    </location>
</feature>
<dbReference type="OrthoDB" id="1919336at2759"/>
<evidence type="ECO:0000256" key="4">
    <source>
        <dbReference type="PROSITE-ProRule" id="PRU00267"/>
    </source>
</evidence>
<feature type="compositionally biased region" description="Basic residues" evidence="5">
    <location>
        <begin position="57"/>
        <end position="66"/>
    </location>
</feature>
<dbReference type="Gene3D" id="1.10.30.10">
    <property type="entry name" value="High mobility group box domain"/>
    <property type="match status" value="1"/>
</dbReference>
<dbReference type="InterPro" id="IPR031061">
    <property type="entry name" value="HMGB_plant"/>
</dbReference>
<evidence type="ECO:0000313" key="9">
    <source>
        <dbReference type="Proteomes" id="UP000825935"/>
    </source>
</evidence>
<feature type="region of interest" description="Disordered" evidence="5">
    <location>
        <begin position="24"/>
        <end position="80"/>
    </location>
</feature>
<evidence type="ECO:0000313" key="8">
    <source>
        <dbReference type="EMBL" id="KAH7432023.1"/>
    </source>
</evidence>
<dbReference type="SUPFAM" id="SSF47095">
    <property type="entry name" value="HMG-box"/>
    <property type="match status" value="1"/>
</dbReference>
<dbReference type="AlphaFoldDB" id="A0A8T2UE09"/>
<evidence type="ECO:0000256" key="1">
    <source>
        <dbReference type="ARBA" id="ARBA00004123"/>
    </source>
</evidence>
<feature type="chain" id="PRO_5035899024" description="HMG box domain-containing protein" evidence="6">
    <location>
        <begin position="25"/>
        <end position="171"/>
    </location>
</feature>
<keyword evidence="6" id="KW-0732">Signal</keyword>
<feature type="DNA-binding region" description="HMG box" evidence="4">
    <location>
        <begin position="74"/>
        <end position="143"/>
    </location>
</feature>
<dbReference type="PANTHER" id="PTHR46261">
    <property type="entry name" value="HIGH MOBILITY GROUP B PROTEIN 4-RELATED"/>
    <property type="match status" value="1"/>
</dbReference>
<comment type="subcellular location">
    <subcellularLocation>
        <location evidence="1">Nucleus</location>
    </subcellularLocation>
</comment>
<feature type="domain" description="HMG box" evidence="7">
    <location>
        <begin position="74"/>
        <end position="143"/>
    </location>
</feature>
<dbReference type="GO" id="GO:0005634">
    <property type="term" value="C:nucleus"/>
    <property type="evidence" value="ECO:0007669"/>
    <property type="project" value="UniProtKB-SubCell"/>
</dbReference>
<evidence type="ECO:0000256" key="5">
    <source>
        <dbReference type="SAM" id="MobiDB-lite"/>
    </source>
</evidence>
<evidence type="ECO:0000256" key="3">
    <source>
        <dbReference type="ARBA" id="ARBA00023242"/>
    </source>
</evidence>
<keyword evidence="2 4" id="KW-0238">DNA-binding</keyword>